<keyword evidence="8 10" id="KW-1133">Transmembrane helix</keyword>
<feature type="transmembrane region" description="Helical" evidence="10">
    <location>
        <begin position="147"/>
        <end position="164"/>
    </location>
</feature>
<feature type="transmembrane region" description="Helical" evidence="10">
    <location>
        <begin position="50"/>
        <end position="69"/>
    </location>
</feature>
<dbReference type="PANTHER" id="PTHR36122">
    <property type="entry name" value="NICOTINAMIDE RIBOSIDE TRANSPORTER PNUC"/>
    <property type="match status" value="1"/>
</dbReference>
<proteinExistence type="inferred from homology"/>
<keyword evidence="9 10" id="KW-0472">Membrane</keyword>
<evidence type="ECO:0000256" key="9">
    <source>
        <dbReference type="ARBA" id="ARBA00023136"/>
    </source>
</evidence>
<evidence type="ECO:0000313" key="12">
    <source>
        <dbReference type="Proteomes" id="UP000007013"/>
    </source>
</evidence>
<evidence type="ECO:0000256" key="6">
    <source>
        <dbReference type="ARBA" id="ARBA00022475"/>
    </source>
</evidence>
<dbReference type="OrthoDB" id="9791248at2"/>
<dbReference type="eggNOG" id="COG3201">
    <property type="taxonomic scope" value="Bacteria"/>
</dbReference>
<dbReference type="KEGG" id="ote:Oter_0257"/>
<keyword evidence="5" id="KW-0813">Transport</keyword>
<dbReference type="HOGENOM" id="CLU_076589_2_0_0"/>
<evidence type="ECO:0000256" key="4">
    <source>
        <dbReference type="ARBA" id="ARBA00017522"/>
    </source>
</evidence>
<dbReference type="InterPro" id="IPR006419">
    <property type="entry name" value="NMN_transpt_PnuC"/>
</dbReference>
<name>B1ZPE2_OPITP</name>
<evidence type="ECO:0000256" key="1">
    <source>
        <dbReference type="ARBA" id="ARBA00002672"/>
    </source>
</evidence>
<evidence type="ECO:0000256" key="5">
    <source>
        <dbReference type="ARBA" id="ARBA00022448"/>
    </source>
</evidence>
<accession>B1ZPE2</accession>
<keyword evidence="7 10" id="KW-0812">Transmembrane</keyword>
<organism evidence="11 12">
    <name type="scientific">Opitutus terrae (strain DSM 11246 / JCM 15787 / PB90-1)</name>
    <dbReference type="NCBI Taxonomy" id="452637"/>
    <lineage>
        <taxon>Bacteria</taxon>
        <taxon>Pseudomonadati</taxon>
        <taxon>Verrucomicrobiota</taxon>
        <taxon>Opitutia</taxon>
        <taxon>Opitutales</taxon>
        <taxon>Opitutaceae</taxon>
        <taxon>Opitutus</taxon>
    </lineage>
</organism>
<dbReference type="GO" id="GO:0005886">
    <property type="term" value="C:plasma membrane"/>
    <property type="evidence" value="ECO:0007669"/>
    <property type="project" value="UniProtKB-SubCell"/>
</dbReference>
<dbReference type="EMBL" id="CP001032">
    <property type="protein sequence ID" value="ACB73547.1"/>
    <property type="molecule type" value="Genomic_DNA"/>
</dbReference>
<keyword evidence="6" id="KW-1003">Cell membrane</keyword>
<dbReference type="Proteomes" id="UP000007013">
    <property type="component" value="Chromosome"/>
</dbReference>
<reference evidence="11 12" key="1">
    <citation type="journal article" date="2011" name="J. Bacteriol.">
        <title>Genome sequence of the verrucomicrobium Opitutus terrae PB90-1, an abundant inhabitant of rice paddy soil ecosystems.</title>
        <authorList>
            <person name="van Passel M.W."/>
            <person name="Kant R."/>
            <person name="Palva A."/>
            <person name="Copeland A."/>
            <person name="Lucas S."/>
            <person name="Lapidus A."/>
            <person name="Glavina del Rio T."/>
            <person name="Pitluck S."/>
            <person name="Goltsman E."/>
            <person name="Clum A."/>
            <person name="Sun H."/>
            <person name="Schmutz J."/>
            <person name="Larimer F.W."/>
            <person name="Land M.L."/>
            <person name="Hauser L."/>
            <person name="Kyrpides N."/>
            <person name="Mikhailova N."/>
            <person name="Richardson P.P."/>
            <person name="Janssen P.H."/>
            <person name="de Vos W.M."/>
            <person name="Smidt H."/>
        </authorList>
    </citation>
    <scope>NUCLEOTIDE SEQUENCE [LARGE SCALE GENOMIC DNA]</scope>
    <source>
        <strain evidence="12">DSM 11246 / JCM 15787 / PB90-1</strain>
    </source>
</reference>
<evidence type="ECO:0000256" key="8">
    <source>
        <dbReference type="ARBA" id="ARBA00022989"/>
    </source>
</evidence>
<evidence type="ECO:0000256" key="10">
    <source>
        <dbReference type="SAM" id="Phobius"/>
    </source>
</evidence>
<dbReference type="GO" id="GO:0034257">
    <property type="term" value="F:nicotinamide riboside transmembrane transporter activity"/>
    <property type="evidence" value="ECO:0007669"/>
    <property type="project" value="InterPro"/>
</dbReference>
<feature type="transmembrane region" description="Helical" evidence="10">
    <location>
        <begin position="90"/>
        <end position="109"/>
    </location>
</feature>
<evidence type="ECO:0000256" key="7">
    <source>
        <dbReference type="ARBA" id="ARBA00022692"/>
    </source>
</evidence>
<dbReference type="RefSeq" id="WP_012373085.1">
    <property type="nucleotide sequence ID" value="NC_010571.1"/>
</dbReference>
<keyword evidence="12" id="KW-1185">Reference proteome</keyword>
<dbReference type="STRING" id="452637.Oter_0257"/>
<gene>
    <name evidence="11" type="ordered locus">Oter_0257</name>
</gene>
<feature type="transmembrane region" description="Helical" evidence="10">
    <location>
        <begin position="170"/>
        <end position="187"/>
    </location>
</feature>
<dbReference type="NCBIfam" id="TIGR01528">
    <property type="entry name" value="NMN_trans_PnuC"/>
    <property type="match status" value="1"/>
</dbReference>
<comment type="function">
    <text evidence="1">Required for nicotinamide riboside transport across the inner membrane.</text>
</comment>
<dbReference type="AlphaFoldDB" id="B1ZPE2"/>
<comment type="similarity">
    <text evidence="3">Belongs to the nicotinamide ribonucleoside (NR) uptake permease (TC 4.B.1) family.</text>
</comment>
<evidence type="ECO:0000256" key="2">
    <source>
        <dbReference type="ARBA" id="ARBA00004651"/>
    </source>
</evidence>
<sequence>MSIYEILGTVLGIVGVWLMIRQNVWGWPVGIVQVALYAWVFYEARLYSDALLQLFFFAIQAYGWWHWLRGEKDEGGVTRTQPAALPVTQLRWRGVLGWIGAGAIATATWGELMRRTTDAALPHWDAFILVFSLIAQWLQARKRLECWAGWMIVNVVAIGVYWAKDLRLTAGLYLVFFGMAVAGHVAWRRSLATSLGH</sequence>
<evidence type="ECO:0000256" key="3">
    <source>
        <dbReference type="ARBA" id="ARBA00006669"/>
    </source>
</evidence>
<comment type="subcellular location">
    <subcellularLocation>
        <location evidence="2">Cell membrane</location>
        <topology evidence="2">Multi-pass membrane protein</topology>
    </subcellularLocation>
</comment>
<protein>
    <recommendedName>
        <fullName evidence="4">Nicotinamide riboside transporter PnuC</fullName>
    </recommendedName>
</protein>
<dbReference type="PANTHER" id="PTHR36122:SF2">
    <property type="entry name" value="NICOTINAMIDE RIBOSIDE TRANSPORTER PNUC"/>
    <property type="match status" value="1"/>
</dbReference>
<dbReference type="Pfam" id="PF04973">
    <property type="entry name" value="NMN_transporter"/>
    <property type="match status" value="1"/>
</dbReference>
<evidence type="ECO:0000313" key="11">
    <source>
        <dbReference type="EMBL" id="ACB73547.1"/>
    </source>
</evidence>